<dbReference type="AlphaFoldDB" id="A0A3N4JHT6"/>
<dbReference type="Proteomes" id="UP000276215">
    <property type="component" value="Unassembled WGS sequence"/>
</dbReference>
<organism evidence="1 2">
    <name type="scientific">Choiromyces venosus 120613-1</name>
    <dbReference type="NCBI Taxonomy" id="1336337"/>
    <lineage>
        <taxon>Eukaryota</taxon>
        <taxon>Fungi</taxon>
        <taxon>Dikarya</taxon>
        <taxon>Ascomycota</taxon>
        <taxon>Pezizomycotina</taxon>
        <taxon>Pezizomycetes</taxon>
        <taxon>Pezizales</taxon>
        <taxon>Tuberaceae</taxon>
        <taxon>Choiromyces</taxon>
    </lineage>
</organism>
<evidence type="ECO:0000313" key="1">
    <source>
        <dbReference type="EMBL" id="RPA96558.1"/>
    </source>
</evidence>
<dbReference type="OrthoDB" id="5480847at2759"/>
<accession>A0A3N4JHT6</accession>
<protein>
    <submittedName>
        <fullName evidence="1">Uncharacterized protein</fullName>
    </submittedName>
</protein>
<keyword evidence="2" id="KW-1185">Reference proteome</keyword>
<gene>
    <name evidence="1" type="ORF">L873DRAFT_1217020</name>
</gene>
<sequence>MPKLTEYSSLVHNTPCLSITKKVENANYTDIFDSQIITTVFGRKQGSRNRKGEWKKKSVHFNLSANTLHKYDWSTLGHDDFPEILTEKEKYASMAKYKDIICRTLPKEDCPYWKEYIGSIEYAFLCCKEEMENAEQQKRVEDLVDTPRCSFTSILTYPVLLVTSFLNLCGGKYLQ</sequence>
<name>A0A3N4JHT6_9PEZI</name>
<reference evidence="1 2" key="1">
    <citation type="journal article" date="2018" name="Nat. Ecol. Evol.">
        <title>Pezizomycetes genomes reveal the molecular basis of ectomycorrhizal truffle lifestyle.</title>
        <authorList>
            <person name="Murat C."/>
            <person name="Payen T."/>
            <person name="Noel B."/>
            <person name="Kuo A."/>
            <person name="Morin E."/>
            <person name="Chen J."/>
            <person name="Kohler A."/>
            <person name="Krizsan K."/>
            <person name="Balestrini R."/>
            <person name="Da Silva C."/>
            <person name="Montanini B."/>
            <person name="Hainaut M."/>
            <person name="Levati E."/>
            <person name="Barry K.W."/>
            <person name="Belfiori B."/>
            <person name="Cichocki N."/>
            <person name="Clum A."/>
            <person name="Dockter R.B."/>
            <person name="Fauchery L."/>
            <person name="Guy J."/>
            <person name="Iotti M."/>
            <person name="Le Tacon F."/>
            <person name="Lindquist E.A."/>
            <person name="Lipzen A."/>
            <person name="Malagnac F."/>
            <person name="Mello A."/>
            <person name="Molinier V."/>
            <person name="Miyauchi S."/>
            <person name="Poulain J."/>
            <person name="Riccioni C."/>
            <person name="Rubini A."/>
            <person name="Sitrit Y."/>
            <person name="Splivallo R."/>
            <person name="Traeger S."/>
            <person name="Wang M."/>
            <person name="Zifcakova L."/>
            <person name="Wipf D."/>
            <person name="Zambonelli A."/>
            <person name="Paolocci F."/>
            <person name="Nowrousian M."/>
            <person name="Ottonello S."/>
            <person name="Baldrian P."/>
            <person name="Spatafora J.W."/>
            <person name="Henrissat B."/>
            <person name="Nagy L.G."/>
            <person name="Aury J.M."/>
            <person name="Wincker P."/>
            <person name="Grigoriev I.V."/>
            <person name="Bonfante P."/>
            <person name="Martin F.M."/>
        </authorList>
    </citation>
    <scope>NUCLEOTIDE SEQUENCE [LARGE SCALE GENOMIC DNA]</scope>
    <source>
        <strain evidence="1 2">120613-1</strain>
    </source>
</reference>
<dbReference type="EMBL" id="ML120413">
    <property type="protein sequence ID" value="RPA96558.1"/>
    <property type="molecule type" value="Genomic_DNA"/>
</dbReference>
<proteinExistence type="predicted"/>
<evidence type="ECO:0000313" key="2">
    <source>
        <dbReference type="Proteomes" id="UP000276215"/>
    </source>
</evidence>